<organism evidence="2 3">
    <name type="scientific">Phaedon cochleariae</name>
    <name type="common">Mustard beetle</name>
    <dbReference type="NCBI Taxonomy" id="80249"/>
    <lineage>
        <taxon>Eukaryota</taxon>
        <taxon>Metazoa</taxon>
        <taxon>Ecdysozoa</taxon>
        <taxon>Arthropoda</taxon>
        <taxon>Hexapoda</taxon>
        <taxon>Insecta</taxon>
        <taxon>Pterygota</taxon>
        <taxon>Neoptera</taxon>
        <taxon>Endopterygota</taxon>
        <taxon>Coleoptera</taxon>
        <taxon>Polyphaga</taxon>
        <taxon>Cucujiformia</taxon>
        <taxon>Chrysomeloidea</taxon>
        <taxon>Chrysomelidae</taxon>
        <taxon>Chrysomelinae</taxon>
        <taxon>Chrysomelini</taxon>
        <taxon>Phaedon</taxon>
    </lineage>
</organism>
<proteinExistence type="inferred from homology"/>
<name>A0A9N9X1H9_PHACE</name>
<evidence type="ECO:0000313" key="2">
    <source>
        <dbReference type="EMBL" id="CAG9816411.1"/>
    </source>
</evidence>
<protein>
    <submittedName>
        <fullName evidence="2">Uncharacterized protein</fullName>
    </submittedName>
</protein>
<evidence type="ECO:0000313" key="3">
    <source>
        <dbReference type="Proteomes" id="UP001153737"/>
    </source>
</evidence>
<dbReference type="GO" id="GO:0045259">
    <property type="term" value="C:proton-transporting ATP synthase complex"/>
    <property type="evidence" value="ECO:0007669"/>
    <property type="project" value="InterPro"/>
</dbReference>
<dbReference type="Gene3D" id="1.10.1620.20">
    <property type="entry name" value="ATP synthase, F1 complex, epsilon subunit superfamily, mitochondrial"/>
    <property type="match status" value="1"/>
</dbReference>
<dbReference type="InterPro" id="IPR036742">
    <property type="entry name" value="ATP_synth_F1_esu_sf_mt"/>
</dbReference>
<sequence length="83" mass="9838">MIHNSLLKRLNINYIFYSHIAARTVRKSLKPEFLKSAMLREQSVIKIYSYKNGKKSHEVHPLTVKESEDNIIIEEKQKIRRAN</sequence>
<evidence type="ECO:0000256" key="1">
    <source>
        <dbReference type="ARBA" id="ARBA00009502"/>
    </source>
</evidence>
<dbReference type="InterPro" id="IPR006721">
    <property type="entry name" value="ATP_synth_F1_esu_mt"/>
</dbReference>
<dbReference type="OrthoDB" id="269124at2759"/>
<dbReference type="GO" id="GO:0046933">
    <property type="term" value="F:proton-transporting ATP synthase activity, rotational mechanism"/>
    <property type="evidence" value="ECO:0007669"/>
    <property type="project" value="InterPro"/>
</dbReference>
<reference evidence="2" key="1">
    <citation type="submission" date="2022-01" db="EMBL/GenBank/DDBJ databases">
        <authorList>
            <person name="King R."/>
        </authorList>
    </citation>
    <scope>NUCLEOTIDE SEQUENCE</scope>
</reference>
<dbReference type="CDD" id="cd12153">
    <property type="entry name" value="F1-ATPase_epsilon"/>
    <property type="match status" value="1"/>
</dbReference>
<keyword evidence="3" id="KW-1185">Reference proteome</keyword>
<accession>A0A9N9X1H9</accession>
<gene>
    <name evidence="2" type="ORF">PHAECO_LOCUS3621</name>
</gene>
<comment type="similarity">
    <text evidence="1">Belongs to the eukaryotic ATPase epsilon family.</text>
</comment>
<reference evidence="2" key="2">
    <citation type="submission" date="2022-10" db="EMBL/GenBank/DDBJ databases">
        <authorList>
            <consortium name="ENA_rothamsted_submissions"/>
            <consortium name="culmorum"/>
            <person name="King R."/>
        </authorList>
    </citation>
    <scope>NUCLEOTIDE SEQUENCE</scope>
</reference>
<dbReference type="Pfam" id="PF04627">
    <property type="entry name" value="ATP-synt_Eps"/>
    <property type="match status" value="1"/>
</dbReference>
<dbReference type="AlphaFoldDB" id="A0A9N9X1H9"/>
<dbReference type="SUPFAM" id="SSF48690">
    <property type="entry name" value="Epsilon subunit of mitochondrial F1F0-ATP synthase"/>
    <property type="match status" value="1"/>
</dbReference>
<dbReference type="GO" id="GO:0005743">
    <property type="term" value="C:mitochondrial inner membrane"/>
    <property type="evidence" value="ECO:0007669"/>
    <property type="project" value="InterPro"/>
</dbReference>
<dbReference type="Proteomes" id="UP001153737">
    <property type="component" value="Chromosome 13"/>
</dbReference>
<dbReference type="EMBL" id="OU896719">
    <property type="protein sequence ID" value="CAG9816411.1"/>
    <property type="molecule type" value="Genomic_DNA"/>
</dbReference>